<dbReference type="PROSITE" id="PS50213">
    <property type="entry name" value="FAS1"/>
    <property type="match status" value="1"/>
</dbReference>
<dbReference type="HOGENOM" id="CLU_031281_4_2_5"/>
<dbReference type="OrthoDB" id="9800666at2"/>
<dbReference type="RefSeq" id="WP_008330494.1">
    <property type="nucleotide sequence ID" value="NZ_CH902578.1"/>
</dbReference>
<evidence type="ECO:0000313" key="3">
    <source>
        <dbReference type="EMBL" id="EAQ12211.1"/>
    </source>
</evidence>
<feature type="domain" description="FAS1" evidence="2">
    <location>
        <begin position="20"/>
        <end position="158"/>
    </location>
</feature>
<protein>
    <submittedName>
        <fullName evidence="3">Beta-Ig-H3/Fasciclin</fullName>
    </submittedName>
</protein>
<evidence type="ECO:0000259" key="2">
    <source>
        <dbReference type="PROSITE" id="PS50213"/>
    </source>
</evidence>
<dbReference type="SUPFAM" id="SSF82153">
    <property type="entry name" value="FAS1 domain"/>
    <property type="match status" value="1"/>
</dbReference>
<evidence type="ECO:0000313" key="4">
    <source>
        <dbReference type="Proteomes" id="UP000002931"/>
    </source>
</evidence>
<keyword evidence="1" id="KW-0732">Signal</keyword>
<keyword evidence="4" id="KW-1185">Reference proteome</keyword>
<dbReference type="AlphaFoldDB" id="A3VHM0"/>
<dbReference type="PANTHER" id="PTHR10900:SF77">
    <property type="entry name" value="FI19380P1"/>
    <property type="match status" value="1"/>
</dbReference>
<feature type="signal peptide" evidence="1">
    <location>
        <begin position="1"/>
        <end position="20"/>
    </location>
</feature>
<dbReference type="SMART" id="SM00554">
    <property type="entry name" value="FAS1"/>
    <property type="match status" value="1"/>
</dbReference>
<dbReference type="STRING" id="314271.RB2654_08397"/>
<feature type="chain" id="PRO_5002662257" evidence="1">
    <location>
        <begin position="21"/>
        <end position="166"/>
    </location>
</feature>
<dbReference type="Proteomes" id="UP000002931">
    <property type="component" value="Unassembled WGS sequence"/>
</dbReference>
<dbReference type="InterPro" id="IPR050904">
    <property type="entry name" value="Adhesion/Biosynth-related"/>
</dbReference>
<sequence>MKTLATAAALAVLTAGAANADTIAAIASGNDDFSTLVAAADAAGLVETLASDGPFTVFAPTNAAFDALPDGTVESLLEPDMKDDLTNILLYHVVPAEVMSGDIAMGTTAVETVAGATLCVTASDSGVTLTDGMGNTATVVSADIDADNGVIHVIDTVIMPGEGASC</sequence>
<dbReference type="Gene3D" id="2.30.180.10">
    <property type="entry name" value="FAS1 domain"/>
    <property type="match status" value="1"/>
</dbReference>
<dbReference type="Pfam" id="PF02469">
    <property type="entry name" value="Fasciclin"/>
    <property type="match status" value="1"/>
</dbReference>
<reference evidence="3 4" key="1">
    <citation type="journal article" date="2010" name="J. Bacteriol.">
        <title>Genome sequences of Pelagibaca bermudensis HTCC2601T and Maritimibacter alkaliphilus HTCC2654T, the type strains of two marine Roseobacter genera.</title>
        <authorList>
            <person name="Thrash J.C."/>
            <person name="Cho J.C."/>
            <person name="Ferriera S."/>
            <person name="Johnson J."/>
            <person name="Vergin K.L."/>
            <person name="Giovannoni S.J."/>
        </authorList>
    </citation>
    <scope>NUCLEOTIDE SEQUENCE [LARGE SCALE GENOMIC DNA]</scope>
    <source>
        <strain evidence="3 4">HTCC2654</strain>
    </source>
</reference>
<dbReference type="PANTHER" id="PTHR10900">
    <property type="entry name" value="PERIOSTIN-RELATED"/>
    <property type="match status" value="1"/>
</dbReference>
<dbReference type="GO" id="GO:0005615">
    <property type="term" value="C:extracellular space"/>
    <property type="evidence" value="ECO:0007669"/>
    <property type="project" value="TreeGrafter"/>
</dbReference>
<gene>
    <name evidence="3" type="ORF">RB2654_08397</name>
</gene>
<organism evidence="3 4">
    <name type="scientific">Maritimibacter alkaliphilus HTCC2654</name>
    <dbReference type="NCBI Taxonomy" id="314271"/>
    <lineage>
        <taxon>Bacteria</taxon>
        <taxon>Pseudomonadati</taxon>
        <taxon>Pseudomonadota</taxon>
        <taxon>Alphaproteobacteria</taxon>
        <taxon>Rhodobacterales</taxon>
        <taxon>Roseobacteraceae</taxon>
        <taxon>Maritimibacter</taxon>
    </lineage>
</organism>
<evidence type="ECO:0000256" key="1">
    <source>
        <dbReference type="SAM" id="SignalP"/>
    </source>
</evidence>
<comment type="caution">
    <text evidence="3">The sequence shown here is derived from an EMBL/GenBank/DDBJ whole genome shotgun (WGS) entry which is preliminary data.</text>
</comment>
<name>A3VHM0_9RHOB</name>
<accession>A3VHM0</accession>
<dbReference type="InterPro" id="IPR036378">
    <property type="entry name" value="FAS1_dom_sf"/>
</dbReference>
<dbReference type="FunFam" id="2.30.180.10:FF:000032">
    <property type="entry name" value="Fasciclin domain-containing protein, putative"/>
    <property type="match status" value="1"/>
</dbReference>
<dbReference type="InterPro" id="IPR000782">
    <property type="entry name" value="FAS1_domain"/>
</dbReference>
<dbReference type="eggNOG" id="COG2335">
    <property type="taxonomic scope" value="Bacteria"/>
</dbReference>
<proteinExistence type="predicted"/>
<dbReference type="EMBL" id="AAMT01000009">
    <property type="protein sequence ID" value="EAQ12211.1"/>
    <property type="molecule type" value="Genomic_DNA"/>
</dbReference>